<dbReference type="OrthoDB" id="48988at2759"/>
<protein>
    <submittedName>
        <fullName evidence="1">Uncharacterized protein</fullName>
    </submittedName>
</protein>
<dbReference type="InParanoid" id="A0A1Y1YBB1"/>
<organism evidence="1 2">
    <name type="scientific">Basidiobolus meristosporus CBS 931.73</name>
    <dbReference type="NCBI Taxonomy" id="1314790"/>
    <lineage>
        <taxon>Eukaryota</taxon>
        <taxon>Fungi</taxon>
        <taxon>Fungi incertae sedis</taxon>
        <taxon>Zoopagomycota</taxon>
        <taxon>Entomophthoromycotina</taxon>
        <taxon>Basidiobolomycetes</taxon>
        <taxon>Basidiobolales</taxon>
        <taxon>Basidiobolaceae</taxon>
        <taxon>Basidiobolus</taxon>
    </lineage>
</organism>
<keyword evidence="2" id="KW-1185">Reference proteome</keyword>
<reference evidence="1 2" key="1">
    <citation type="submission" date="2016-07" db="EMBL/GenBank/DDBJ databases">
        <title>Pervasive Adenine N6-methylation of Active Genes in Fungi.</title>
        <authorList>
            <consortium name="DOE Joint Genome Institute"/>
            <person name="Mondo S.J."/>
            <person name="Dannebaum R.O."/>
            <person name="Kuo R.C."/>
            <person name="Labutti K."/>
            <person name="Haridas S."/>
            <person name="Kuo A."/>
            <person name="Salamov A."/>
            <person name="Ahrendt S.R."/>
            <person name="Lipzen A."/>
            <person name="Sullivan W."/>
            <person name="Andreopoulos W.B."/>
            <person name="Clum A."/>
            <person name="Lindquist E."/>
            <person name="Daum C."/>
            <person name="Ramamoorthy G.K."/>
            <person name="Gryganskyi A."/>
            <person name="Culley D."/>
            <person name="Magnuson J.K."/>
            <person name="James T.Y."/>
            <person name="O'Malley M.A."/>
            <person name="Stajich J.E."/>
            <person name="Spatafora J.W."/>
            <person name="Visel A."/>
            <person name="Grigoriev I.V."/>
        </authorList>
    </citation>
    <scope>NUCLEOTIDE SEQUENCE [LARGE SCALE GENOMIC DNA]</scope>
    <source>
        <strain evidence="1 2">CBS 931.73</strain>
    </source>
</reference>
<gene>
    <name evidence="1" type="ORF">K493DRAFT_26295</name>
</gene>
<evidence type="ECO:0000313" key="2">
    <source>
        <dbReference type="Proteomes" id="UP000193498"/>
    </source>
</evidence>
<dbReference type="EMBL" id="MCFE01000183">
    <property type="protein sequence ID" value="ORX95195.1"/>
    <property type="molecule type" value="Genomic_DNA"/>
</dbReference>
<dbReference type="STRING" id="1314790.A0A1Y1YBB1"/>
<dbReference type="Proteomes" id="UP000193498">
    <property type="component" value="Unassembled WGS sequence"/>
</dbReference>
<accession>A0A1Y1YBB1</accession>
<name>A0A1Y1YBB1_9FUNG</name>
<dbReference type="AlphaFoldDB" id="A0A1Y1YBB1"/>
<sequence length="72" mass="8419">MLRHKERHLSVSTRPMKCCLWRFERRIISLACHFGMALAPYDVISGGNFQTKGATDERRKRGWWLTSVILAQ</sequence>
<proteinExistence type="predicted"/>
<evidence type="ECO:0000313" key="1">
    <source>
        <dbReference type="EMBL" id="ORX95195.1"/>
    </source>
</evidence>
<comment type="caution">
    <text evidence="1">The sequence shown here is derived from an EMBL/GenBank/DDBJ whole genome shotgun (WGS) entry which is preliminary data.</text>
</comment>